<evidence type="ECO:0000313" key="1">
    <source>
        <dbReference type="EMBL" id="OAY45484.1"/>
    </source>
</evidence>
<sequence length="37" mass="4229">MIVFTVVSTNFKYSEHILGVHFCKGNLNQLSSSQQDR</sequence>
<dbReference type="AlphaFoldDB" id="A0A2C9VJ25"/>
<gene>
    <name evidence="1" type="ORF">MANES_07G064300</name>
</gene>
<proteinExistence type="predicted"/>
<protein>
    <submittedName>
        <fullName evidence="1">Uncharacterized protein</fullName>
    </submittedName>
</protein>
<dbReference type="EMBL" id="CM004393">
    <property type="protein sequence ID" value="OAY45484.1"/>
    <property type="molecule type" value="Genomic_DNA"/>
</dbReference>
<organism evidence="1">
    <name type="scientific">Manihot esculenta</name>
    <name type="common">Cassava</name>
    <name type="synonym">Jatropha manihot</name>
    <dbReference type="NCBI Taxonomy" id="3983"/>
    <lineage>
        <taxon>Eukaryota</taxon>
        <taxon>Viridiplantae</taxon>
        <taxon>Streptophyta</taxon>
        <taxon>Embryophyta</taxon>
        <taxon>Tracheophyta</taxon>
        <taxon>Spermatophyta</taxon>
        <taxon>Magnoliopsida</taxon>
        <taxon>eudicotyledons</taxon>
        <taxon>Gunneridae</taxon>
        <taxon>Pentapetalae</taxon>
        <taxon>rosids</taxon>
        <taxon>fabids</taxon>
        <taxon>Malpighiales</taxon>
        <taxon>Euphorbiaceae</taxon>
        <taxon>Crotonoideae</taxon>
        <taxon>Manihoteae</taxon>
        <taxon>Manihot</taxon>
    </lineage>
</organism>
<accession>A0A2C9VJ25</accession>
<name>A0A2C9VJ25_MANES</name>
<reference evidence="1" key="1">
    <citation type="submission" date="2016-02" db="EMBL/GenBank/DDBJ databases">
        <title>WGS assembly of Manihot esculenta.</title>
        <authorList>
            <person name="Bredeson J.V."/>
            <person name="Prochnik S.E."/>
            <person name="Lyons J.B."/>
            <person name="Schmutz J."/>
            <person name="Grimwood J."/>
            <person name="Vrebalov J."/>
            <person name="Bart R.S."/>
            <person name="Amuge T."/>
            <person name="Ferguson M.E."/>
            <person name="Green R."/>
            <person name="Putnam N."/>
            <person name="Stites J."/>
            <person name="Rounsley S."/>
            <person name="Rokhsar D.S."/>
        </authorList>
    </citation>
    <scope>NUCLEOTIDE SEQUENCE [LARGE SCALE GENOMIC DNA]</scope>
    <source>
        <tissue evidence="1">Leaf</tissue>
    </source>
</reference>